<comment type="caution">
    <text evidence="8">The sequence shown here is derived from an EMBL/GenBank/DDBJ whole genome shotgun (WGS) entry which is preliminary data.</text>
</comment>
<reference evidence="8 9" key="1">
    <citation type="submission" date="2023-08" db="EMBL/GenBank/DDBJ databases">
        <title>Black Yeasts Isolated from many extreme environments.</title>
        <authorList>
            <person name="Coleine C."/>
            <person name="Stajich J.E."/>
            <person name="Selbmann L."/>
        </authorList>
    </citation>
    <scope>NUCLEOTIDE SEQUENCE [LARGE SCALE GENOMIC DNA]</scope>
    <source>
        <strain evidence="8 9">CCFEE 5910</strain>
    </source>
</reference>
<evidence type="ECO:0000256" key="2">
    <source>
        <dbReference type="ARBA" id="ARBA00022574"/>
    </source>
</evidence>
<dbReference type="PROSITE" id="PS00678">
    <property type="entry name" value="WD_REPEATS_1"/>
    <property type="match status" value="1"/>
</dbReference>
<keyword evidence="5" id="KW-0804">Transcription</keyword>
<evidence type="ECO:0000256" key="7">
    <source>
        <dbReference type="SAM" id="MobiDB-lite"/>
    </source>
</evidence>
<feature type="repeat" description="WD" evidence="6">
    <location>
        <begin position="182"/>
        <end position="215"/>
    </location>
</feature>
<organism evidence="8 9">
    <name type="scientific">Lithohypha guttulata</name>
    <dbReference type="NCBI Taxonomy" id="1690604"/>
    <lineage>
        <taxon>Eukaryota</taxon>
        <taxon>Fungi</taxon>
        <taxon>Dikarya</taxon>
        <taxon>Ascomycota</taxon>
        <taxon>Pezizomycotina</taxon>
        <taxon>Eurotiomycetes</taxon>
        <taxon>Chaetothyriomycetidae</taxon>
        <taxon>Chaetothyriales</taxon>
        <taxon>Trichomeriaceae</taxon>
        <taxon>Lithohypha</taxon>
    </lineage>
</organism>
<feature type="region of interest" description="Disordered" evidence="7">
    <location>
        <begin position="455"/>
        <end position="495"/>
    </location>
</feature>
<evidence type="ECO:0000313" key="8">
    <source>
        <dbReference type="EMBL" id="KAK5086940.1"/>
    </source>
</evidence>
<evidence type="ECO:0000256" key="4">
    <source>
        <dbReference type="ARBA" id="ARBA00023015"/>
    </source>
</evidence>
<dbReference type="Gene3D" id="2.130.10.10">
    <property type="entry name" value="YVTN repeat-like/Quinoprotein amine dehydrogenase"/>
    <property type="match status" value="1"/>
</dbReference>
<dbReference type="SUPFAM" id="SSF50978">
    <property type="entry name" value="WD40 repeat-like"/>
    <property type="match status" value="1"/>
</dbReference>
<dbReference type="Pfam" id="PF00400">
    <property type="entry name" value="WD40"/>
    <property type="match status" value="2"/>
</dbReference>
<dbReference type="PROSITE" id="PS50294">
    <property type="entry name" value="WD_REPEATS_REGION"/>
    <property type="match status" value="1"/>
</dbReference>
<feature type="region of interest" description="Disordered" evidence="7">
    <location>
        <begin position="395"/>
        <end position="440"/>
    </location>
</feature>
<evidence type="ECO:0000313" key="9">
    <source>
        <dbReference type="Proteomes" id="UP001309876"/>
    </source>
</evidence>
<feature type="repeat" description="WD" evidence="6">
    <location>
        <begin position="130"/>
        <end position="172"/>
    </location>
</feature>
<keyword evidence="2 6" id="KW-0853">WD repeat</keyword>
<feature type="compositionally biased region" description="Basic and acidic residues" evidence="7">
    <location>
        <begin position="486"/>
        <end position="495"/>
    </location>
</feature>
<keyword evidence="4" id="KW-0805">Transcription regulation</keyword>
<accession>A0AAN7YBK7</accession>
<feature type="compositionally biased region" description="Polar residues" evidence="7">
    <location>
        <begin position="456"/>
        <end position="469"/>
    </location>
</feature>
<dbReference type="Proteomes" id="UP001309876">
    <property type="component" value="Unassembled WGS sequence"/>
</dbReference>
<evidence type="ECO:0000256" key="5">
    <source>
        <dbReference type="ARBA" id="ARBA00023163"/>
    </source>
</evidence>
<keyword evidence="9" id="KW-1185">Reference proteome</keyword>
<dbReference type="InterPro" id="IPR051243">
    <property type="entry name" value="PcG_WD-repeat"/>
</dbReference>
<feature type="compositionally biased region" description="Polar residues" evidence="7">
    <location>
        <begin position="428"/>
        <end position="440"/>
    </location>
</feature>
<gene>
    <name evidence="8" type="ORF">LTR05_004111</name>
</gene>
<proteinExistence type="inferred from homology"/>
<sequence length="543" mass="60804">MSSDVLPEPGTGLSLTRRAALKGLKELFWTVNFYPYVLSRDDPVILAAIDYQNVYIYQVTDKEECGLQCLHVFKQPQHTAKTTAETKNSWMNCSTWCYTDDQEPLLAIAGESGHVSIYHAMTGRLVHTLVGHSNGTVNDLSTHPKYPWIIASASLDHSIRVWDLRRADKPALSTCVAICGHNTGHVAGLVTIDWHHSGRYIVSGGYDHRVCVWTLPDFAPMSEFWYEISKEGRKRSRDEVRVIHYPHFATSAIHGDYVDNVIFLGDLIISRAAAENKIVLWSITGFHSAKEPPPEITTVKGQEHLETKNGFRRRTDLRIDDDFTRADNDYASPEVYRRCLELSNPDSSSIYWRYSVRKPSKLFPDVRPILTVGNHLSQIRHWDIQALIEGHDGSGLGARKPAQNKALARQKKKGIAEPIRKMNRTNTKRAGSDTSHQALSNDISREASAELLTHQAADSGTDSPAQGSDYSEAKERNRVKYPLHGTGKELPAHKQSNEASDMKFFTSRAIDWSVCGQWCVAVGEMPVQGEPQGGIILYSVKTV</sequence>
<protein>
    <submittedName>
        <fullName evidence="8">Uncharacterized protein</fullName>
    </submittedName>
</protein>
<evidence type="ECO:0000256" key="1">
    <source>
        <dbReference type="ARBA" id="ARBA00008075"/>
    </source>
</evidence>
<keyword evidence="3" id="KW-0677">Repeat</keyword>
<dbReference type="InterPro" id="IPR019775">
    <property type="entry name" value="WD40_repeat_CS"/>
</dbReference>
<dbReference type="InterPro" id="IPR036322">
    <property type="entry name" value="WD40_repeat_dom_sf"/>
</dbReference>
<dbReference type="EMBL" id="JAVRRJ010000003">
    <property type="protein sequence ID" value="KAK5086940.1"/>
    <property type="molecule type" value="Genomic_DNA"/>
</dbReference>
<dbReference type="InterPro" id="IPR001680">
    <property type="entry name" value="WD40_rpt"/>
</dbReference>
<dbReference type="AlphaFoldDB" id="A0AAN7YBK7"/>
<dbReference type="PANTHER" id="PTHR10253">
    <property type="entry name" value="POLYCOMB PROTEIN"/>
    <property type="match status" value="1"/>
</dbReference>
<name>A0AAN7YBK7_9EURO</name>
<dbReference type="InterPro" id="IPR015943">
    <property type="entry name" value="WD40/YVTN_repeat-like_dom_sf"/>
</dbReference>
<comment type="similarity">
    <text evidence="1">Belongs to the WD repeat ESC family.</text>
</comment>
<evidence type="ECO:0000256" key="6">
    <source>
        <dbReference type="PROSITE-ProRule" id="PRU00221"/>
    </source>
</evidence>
<evidence type="ECO:0000256" key="3">
    <source>
        <dbReference type="ARBA" id="ARBA00022737"/>
    </source>
</evidence>
<dbReference type="SMART" id="SM00320">
    <property type="entry name" value="WD40"/>
    <property type="match status" value="3"/>
</dbReference>
<dbReference type="PROSITE" id="PS50082">
    <property type="entry name" value="WD_REPEATS_2"/>
    <property type="match status" value="2"/>
</dbReference>